<evidence type="ECO:0000256" key="1">
    <source>
        <dbReference type="ARBA" id="ARBA00008761"/>
    </source>
</evidence>
<dbReference type="Proteomes" id="UP000265341">
    <property type="component" value="Unassembled WGS sequence"/>
</dbReference>
<dbReference type="InterPro" id="IPR051399">
    <property type="entry name" value="RNA-guided_DNA_endo/Transpos"/>
</dbReference>
<sequence length="318" mass="36478">MKKELPWLSEVASQPLQQALIRLDKGFTRFFRKKKGYPGFKSKRDRQSATFPQGFKVEFEQGVLVLPKLGAVKAVYSRTFEGKVKTLTVSKTPTGKFYASVLVEEENQPSIKPDVEENAVGVDLGLKHFAVLSTGEKVEHPKHLEKHLGRLRVLQRRLSRKQKGSNNYRKAKLKVALLHERVANSRADFLHKLSTRLVREFDSICLEDLNIQGMLANGKLARHIGQSGWGEFRRMLEYKTEWNGKHVRIIGRFEPSSRLCYCGYYHHALTLSDREWDCLDCGRRHDRDELAANNIKRFAYRKPNTGRDTPGELGEVSA</sequence>
<dbReference type="AlphaFoldDB" id="A0A399EJX4"/>
<reference evidence="8 9" key="1">
    <citation type="submission" date="2018-08" db="EMBL/GenBank/DDBJ databases">
        <title>Meiothermus roseus NBRC 110900 genome sequencing project.</title>
        <authorList>
            <person name="Da Costa M.S."/>
            <person name="Albuquerque L."/>
            <person name="Raposo P."/>
            <person name="Froufe H.J.C."/>
            <person name="Barroso C.S."/>
            <person name="Egas C."/>
        </authorList>
    </citation>
    <scope>NUCLEOTIDE SEQUENCE [LARGE SCALE GENOMIC DNA]</scope>
    <source>
        <strain evidence="8 9">NBRC 110900</strain>
    </source>
</reference>
<evidence type="ECO:0000256" key="3">
    <source>
        <dbReference type="ARBA" id="ARBA00022578"/>
    </source>
</evidence>
<dbReference type="PANTHER" id="PTHR30405:SF25">
    <property type="entry name" value="RNA-GUIDED DNA ENDONUCLEASE INSQ-RELATED"/>
    <property type="match status" value="1"/>
</dbReference>
<keyword evidence="9" id="KW-1185">Reference proteome</keyword>
<dbReference type="InterPro" id="IPR001959">
    <property type="entry name" value="Transposase"/>
</dbReference>
<comment type="caution">
    <text evidence="8">The sequence shown here is derived from an EMBL/GenBank/DDBJ whole genome shotgun (WGS) entry which is preliminary data.</text>
</comment>
<dbReference type="GO" id="GO:0006310">
    <property type="term" value="P:DNA recombination"/>
    <property type="evidence" value="ECO:0007669"/>
    <property type="project" value="UniProtKB-KW"/>
</dbReference>
<feature type="domain" description="Probable transposase IS891/IS1136/IS1341" evidence="6">
    <location>
        <begin position="103"/>
        <end position="215"/>
    </location>
</feature>
<evidence type="ECO:0000313" key="9">
    <source>
        <dbReference type="Proteomes" id="UP000265341"/>
    </source>
</evidence>
<dbReference type="EMBL" id="QWLA01000078">
    <property type="protein sequence ID" value="RIH83389.1"/>
    <property type="molecule type" value="Genomic_DNA"/>
</dbReference>
<protein>
    <submittedName>
        <fullName evidence="8">Transposase, IS605 OrfB family</fullName>
    </submittedName>
</protein>
<dbReference type="NCBIfam" id="TIGR01766">
    <property type="entry name" value="IS200/IS605 family accessory protein TnpB-like domain"/>
    <property type="match status" value="1"/>
</dbReference>
<feature type="domain" description="Cas12f1-like TNB" evidence="7">
    <location>
        <begin position="229"/>
        <end position="295"/>
    </location>
</feature>
<evidence type="ECO:0000313" key="8">
    <source>
        <dbReference type="EMBL" id="RIH83389.1"/>
    </source>
</evidence>
<dbReference type="PANTHER" id="PTHR30405">
    <property type="entry name" value="TRANSPOSASE"/>
    <property type="match status" value="1"/>
</dbReference>
<dbReference type="Pfam" id="PF01385">
    <property type="entry name" value="OrfB_IS605"/>
    <property type="match status" value="1"/>
</dbReference>
<dbReference type="NCBIfam" id="NF040570">
    <property type="entry name" value="guided_TnpB"/>
    <property type="match status" value="1"/>
</dbReference>
<keyword evidence="3" id="KW-0815">Transposition</keyword>
<accession>A0A399EJX4</accession>
<dbReference type="GO" id="GO:0003677">
    <property type="term" value="F:DNA binding"/>
    <property type="evidence" value="ECO:0007669"/>
    <property type="project" value="UniProtKB-KW"/>
</dbReference>
<evidence type="ECO:0000256" key="2">
    <source>
        <dbReference type="ARBA" id="ARBA00011044"/>
    </source>
</evidence>
<keyword evidence="5" id="KW-0233">DNA recombination</keyword>
<evidence type="ECO:0000256" key="4">
    <source>
        <dbReference type="ARBA" id="ARBA00023125"/>
    </source>
</evidence>
<comment type="similarity">
    <text evidence="2">In the N-terminal section; belongs to the transposase 2 family.</text>
</comment>
<keyword evidence="4" id="KW-0238">DNA-binding</keyword>
<name>A0A399EJX4_9DEIN</name>
<organism evidence="8 9">
    <name type="scientific">Calidithermus roseus</name>
    <dbReference type="NCBI Taxonomy" id="1644118"/>
    <lineage>
        <taxon>Bacteria</taxon>
        <taxon>Thermotogati</taxon>
        <taxon>Deinococcota</taxon>
        <taxon>Deinococci</taxon>
        <taxon>Thermales</taxon>
        <taxon>Thermaceae</taxon>
        <taxon>Calidithermus</taxon>
    </lineage>
</organism>
<evidence type="ECO:0000259" key="6">
    <source>
        <dbReference type="Pfam" id="PF01385"/>
    </source>
</evidence>
<dbReference type="GO" id="GO:0032196">
    <property type="term" value="P:transposition"/>
    <property type="evidence" value="ECO:0007669"/>
    <property type="project" value="UniProtKB-KW"/>
</dbReference>
<dbReference type="InterPro" id="IPR010095">
    <property type="entry name" value="Cas12f1-like_TNB"/>
</dbReference>
<comment type="similarity">
    <text evidence="1">In the C-terminal section; belongs to the transposase 35 family.</text>
</comment>
<gene>
    <name evidence="8" type="ORF">Mrose_03060</name>
</gene>
<dbReference type="Pfam" id="PF07282">
    <property type="entry name" value="Cas12f1-like_TNB"/>
    <property type="match status" value="1"/>
</dbReference>
<evidence type="ECO:0000259" key="7">
    <source>
        <dbReference type="Pfam" id="PF07282"/>
    </source>
</evidence>
<proteinExistence type="inferred from homology"/>
<evidence type="ECO:0000256" key="5">
    <source>
        <dbReference type="ARBA" id="ARBA00023172"/>
    </source>
</evidence>